<dbReference type="InterPro" id="IPR038042">
    <property type="entry name" value="Gp37-like"/>
</dbReference>
<proteinExistence type="predicted"/>
<dbReference type="EMBL" id="ADMT01000116">
    <property type="protein sequence ID" value="EFF83316.1"/>
    <property type="molecule type" value="Genomic_DNA"/>
</dbReference>
<organism evidence="1 2">
    <name type="scientific">Acinetobacter haemolyticus ATCC 19194</name>
    <dbReference type="NCBI Taxonomy" id="707232"/>
    <lineage>
        <taxon>Bacteria</taxon>
        <taxon>Pseudomonadati</taxon>
        <taxon>Pseudomonadota</taxon>
        <taxon>Gammaproteobacteria</taxon>
        <taxon>Moraxellales</taxon>
        <taxon>Moraxellaceae</taxon>
        <taxon>Acinetobacter</taxon>
    </lineage>
</organism>
<dbReference type="Proteomes" id="UP000003085">
    <property type="component" value="Unassembled WGS sequence"/>
</dbReference>
<dbReference type="HOGENOM" id="CLU_3000707_0_0_6"/>
<feature type="non-terminal residue" evidence="1">
    <location>
        <position position="1"/>
    </location>
</feature>
<dbReference type="SUPFAM" id="SSF143749">
    <property type="entry name" value="Phage tail protein-like"/>
    <property type="match status" value="1"/>
</dbReference>
<sequence>PSSYALRHPIGELLVQYASSDYVEPTATGGDYKKRKSFIFVQVSQSKAWATRHNKL</sequence>
<accession>D4XNC9</accession>
<dbReference type="AlphaFoldDB" id="D4XNC9"/>
<name>D4XNC9_ACIHA</name>
<evidence type="ECO:0000313" key="2">
    <source>
        <dbReference type="Proteomes" id="UP000003085"/>
    </source>
</evidence>
<reference evidence="2" key="1">
    <citation type="submission" date="2010-03" db="EMBL/GenBank/DDBJ databases">
        <title>Complete sequence of Mobiluncus curtisii ATCC 43063.</title>
        <authorList>
            <person name="Muzny D."/>
            <person name="Qin X."/>
            <person name="Deng J."/>
            <person name="Jiang H."/>
            <person name="Liu Y."/>
            <person name="Qu J."/>
            <person name="Song X.-Z."/>
            <person name="Zhang L."/>
            <person name="Thornton R."/>
            <person name="Coyle M."/>
            <person name="Francisco L."/>
            <person name="Jackson L."/>
            <person name="Javaid M."/>
            <person name="Korchina V."/>
            <person name="Kovar C."/>
            <person name="Mata R."/>
            <person name="Mathew T."/>
            <person name="Ngo R."/>
            <person name="Nguyen L."/>
            <person name="Nguyen N."/>
            <person name="Okwuonu G."/>
            <person name="Ongeri F."/>
            <person name="Pham C."/>
            <person name="Simmons D."/>
            <person name="Wilczek-Boney K."/>
            <person name="Hale W."/>
            <person name="Jakkamsetti A."/>
            <person name="Pham P."/>
            <person name="Ruth R."/>
            <person name="San Lucas F."/>
            <person name="Warren J."/>
            <person name="Zhang J."/>
            <person name="Zhao Z."/>
            <person name="Zhou C."/>
            <person name="Zhu D."/>
            <person name="Lee S."/>
            <person name="Bess C."/>
            <person name="Blankenburg K."/>
            <person name="Forbes L."/>
            <person name="Fu Q."/>
            <person name="Gubbala S."/>
            <person name="Hirani K."/>
            <person name="Jayaseelan J.C."/>
            <person name="Lara F."/>
            <person name="Munidasa M."/>
            <person name="Palculict T."/>
            <person name="Patil S."/>
            <person name="Pu L.-L."/>
            <person name="Saada N."/>
            <person name="Tang L."/>
            <person name="Weissenberger G."/>
            <person name="Zhu Y."/>
            <person name="Hemphill L."/>
            <person name="Shang Y."/>
            <person name="Youmans B."/>
            <person name="Ayvaz T."/>
            <person name="Ross M."/>
            <person name="Santibanez J."/>
            <person name="Aqrawi P."/>
            <person name="Gross S."/>
            <person name="Joshi V."/>
            <person name="Fowler G."/>
            <person name="Nazareth L."/>
            <person name="Reid J."/>
            <person name="Worley K."/>
            <person name="Petrosino J."/>
            <person name="Highlander S."/>
            <person name="Gibbs R."/>
            <person name="Gibbs R."/>
        </authorList>
    </citation>
    <scope>NUCLEOTIDE SEQUENCE [LARGE SCALE GENOMIC DNA]</scope>
    <source>
        <strain evidence="2">ATCC 19194</strain>
    </source>
</reference>
<dbReference type="Gene3D" id="3.30.2000.10">
    <property type="entry name" value="Phage tail protein-like"/>
    <property type="match status" value="1"/>
</dbReference>
<comment type="caution">
    <text evidence="1">The sequence shown here is derived from an EMBL/GenBank/DDBJ whole genome shotgun (WGS) entry which is preliminary data.</text>
</comment>
<evidence type="ECO:0000313" key="1">
    <source>
        <dbReference type="EMBL" id="EFF83316.1"/>
    </source>
</evidence>
<protein>
    <submittedName>
        <fullName evidence="1">Uncharacterized protein</fullName>
    </submittedName>
</protein>
<gene>
    <name evidence="1" type="ORF">HMP0015_1221</name>
</gene>
<dbReference type="InterPro" id="IPR035934">
    <property type="entry name" value="Phage_tail_protein-like_sf"/>
</dbReference>